<keyword evidence="5 10" id="KW-1133">Transmembrane helix</keyword>
<dbReference type="GO" id="GO:0016020">
    <property type="term" value="C:membrane"/>
    <property type="evidence" value="ECO:0007669"/>
    <property type="project" value="UniProtKB-SubCell"/>
</dbReference>
<dbReference type="GO" id="GO:0004984">
    <property type="term" value="F:olfactory receptor activity"/>
    <property type="evidence" value="ECO:0007669"/>
    <property type="project" value="InterPro"/>
</dbReference>
<gene>
    <name evidence="11" type="ORF">SUZIE_132035</name>
</gene>
<evidence type="ECO:0000256" key="9">
    <source>
        <dbReference type="ARBA" id="ARBA00023224"/>
    </source>
</evidence>
<keyword evidence="8 11" id="KW-0675">Receptor</keyword>
<dbReference type="EMBL" id="JAATJV010246455">
    <property type="protein sequence ID" value="MBZ3875257.1"/>
    <property type="molecule type" value="Genomic_DNA"/>
</dbReference>
<accession>A0AA41MNN6</accession>
<evidence type="ECO:0000256" key="5">
    <source>
        <dbReference type="ARBA" id="ARBA00022989"/>
    </source>
</evidence>
<sequence>MLVNVVSYKNFVSFPECMVQIFVFCFFDMLTVMAYGRYVAIYNTLLCNVTISHRVCLLLVTRVYSMGAFRALVHTSNVSTHFFCGTNIIHNYFCDILPLLSISCSRNYTKELLGMVFVIFHVFAYAVAILISYAFILWTFPQLSEFAGCWKG</sequence>
<evidence type="ECO:0000256" key="2">
    <source>
        <dbReference type="ARBA" id="ARBA00022606"/>
    </source>
</evidence>
<evidence type="ECO:0000256" key="7">
    <source>
        <dbReference type="ARBA" id="ARBA00023136"/>
    </source>
</evidence>
<evidence type="ECO:0000313" key="12">
    <source>
        <dbReference type="Proteomes" id="UP001166674"/>
    </source>
</evidence>
<keyword evidence="7 10" id="KW-0472">Membrane</keyword>
<dbReference type="PANTHER" id="PTHR48018">
    <property type="entry name" value="OLFACTORY RECEPTOR"/>
    <property type="match status" value="1"/>
</dbReference>
<evidence type="ECO:0000256" key="1">
    <source>
        <dbReference type="ARBA" id="ARBA00004141"/>
    </source>
</evidence>
<dbReference type="InterPro" id="IPR000725">
    <property type="entry name" value="Olfact_rcpt"/>
</dbReference>
<organism evidence="11 12">
    <name type="scientific">Sciurus carolinensis</name>
    <name type="common">Eastern gray squirrel</name>
    <dbReference type="NCBI Taxonomy" id="30640"/>
    <lineage>
        <taxon>Eukaryota</taxon>
        <taxon>Metazoa</taxon>
        <taxon>Chordata</taxon>
        <taxon>Craniata</taxon>
        <taxon>Vertebrata</taxon>
        <taxon>Euteleostomi</taxon>
        <taxon>Mammalia</taxon>
        <taxon>Eutheria</taxon>
        <taxon>Euarchontoglires</taxon>
        <taxon>Glires</taxon>
        <taxon>Rodentia</taxon>
        <taxon>Sciuromorpha</taxon>
        <taxon>Sciuridae</taxon>
        <taxon>Sciurinae</taxon>
        <taxon>Sciurini</taxon>
        <taxon>Sciurus</taxon>
    </lineage>
</organism>
<dbReference type="GO" id="GO:0004930">
    <property type="term" value="F:G protein-coupled receptor activity"/>
    <property type="evidence" value="ECO:0007669"/>
    <property type="project" value="UniProtKB-KW"/>
</dbReference>
<comment type="caution">
    <text evidence="11">The sequence shown here is derived from an EMBL/GenBank/DDBJ whole genome shotgun (WGS) entry which is preliminary data.</text>
</comment>
<keyword evidence="4" id="KW-0552">Olfaction</keyword>
<evidence type="ECO:0000256" key="10">
    <source>
        <dbReference type="SAM" id="Phobius"/>
    </source>
</evidence>
<keyword evidence="2" id="KW-0716">Sensory transduction</keyword>
<dbReference type="Pfam" id="PF13853">
    <property type="entry name" value="7tm_4"/>
    <property type="match status" value="1"/>
</dbReference>
<keyword evidence="3 10" id="KW-0812">Transmembrane</keyword>
<evidence type="ECO:0000256" key="4">
    <source>
        <dbReference type="ARBA" id="ARBA00022725"/>
    </source>
</evidence>
<evidence type="ECO:0000256" key="8">
    <source>
        <dbReference type="ARBA" id="ARBA00023170"/>
    </source>
</evidence>
<feature type="transmembrane region" description="Helical" evidence="10">
    <location>
        <begin position="12"/>
        <end position="35"/>
    </location>
</feature>
<keyword evidence="12" id="KW-1185">Reference proteome</keyword>
<protein>
    <submittedName>
        <fullName evidence="11">Olfactory receptor 8G2</fullName>
    </submittedName>
</protein>
<dbReference type="AlphaFoldDB" id="A0AA41MNN6"/>
<reference evidence="11" key="1">
    <citation type="submission" date="2020-03" db="EMBL/GenBank/DDBJ databases">
        <title>Studies in the Genomics of Life Span.</title>
        <authorList>
            <person name="Glass D."/>
        </authorList>
    </citation>
    <scope>NUCLEOTIDE SEQUENCE</scope>
    <source>
        <strain evidence="11">SUZIE</strain>
        <tissue evidence="11">Muscle</tissue>
    </source>
</reference>
<feature type="transmembrane region" description="Helical" evidence="10">
    <location>
        <begin position="112"/>
        <end position="136"/>
    </location>
</feature>
<name>A0AA41MNN6_SCICA</name>
<keyword evidence="9" id="KW-0807">Transducer</keyword>
<evidence type="ECO:0000256" key="6">
    <source>
        <dbReference type="ARBA" id="ARBA00023040"/>
    </source>
</evidence>
<dbReference type="SUPFAM" id="SSF81321">
    <property type="entry name" value="Family A G protein-coupled receptor-like"/>
    <property type="match status" value="1"/>
</dbReference>
<evidence type="ECO:0000313" key="11">
    <source>
        <dbReference type="EMBL" id="MBZ3875257.1"/>
    </source>
</evidence>
<keyword evidence="6" id="KW-0297">G-protein coupled receptor</keyword>
<evidence type="ECO:0000256" key="3">
    <source>
        <dbReference type="ARBA" id="ARBA00022692"/>
    </source>
</evidence>
<proteinExistence type="predicted"/>
<comment type="subcellular location">
    <subcellularLocation>
        <location evidence="1">Membrane</location>
        <topology evidence="1">Multi-pass membrane protein</topology>
    </subcellularLocation>
</comment>
<dbReference type="Proteomes" id="UP001166674">
    <property type="component" value="Unassembled WGS sequence"/>
</dbReference>